<protein>
    <submittedName>
        <fullName evidence="7">Uncharacterized protein</fullName>
    </submittedName>
</protein>
<comment type="subcellular location">
    <subcellularLocation>
        <location evidence="1">Cell membrane</location>
        <topology evidence="1">Multi-pass membrane protein</topology>
    </subcellularLocation>
</comment>
<feature type="transmembrane region" description="Helical" evidence="6">
    <location>
        <begin position="360"/>
        <end position="383"/>
    </location>
</feature>
<sequence>MILSRLKSFKASRDGRIALSVLTAFGSKFGGAALQLFALPLVVRSLGVQDFAIFALSSSILAFFMFSNLGIGGYLVVLLPSARKSSGREVSAILSNALVTTISVGLVFIFLLYGYCRIYGLSEVFGGVYDYAPELVVDVLCLVLFFGLLQLMISIFISAQNAYQELYYNNVYGGLGSFASAVSILIYYNVNPSGNVIAYLLAFYLPSLFFQILSSIHFVIRHPETCPRFDGMRPSLVRSMIFGGGAFVIAQTVLPLVIREVPKLTFASEGALVDVTTYSLLMVLLSILGGITLSLTQPMFGSLSDAWTSGDFLWAIRRVVQITLLFVGMGVVLALIGKIYGEALTTAWVGAEAAISNHIMFLFGCYFSINCIFHIFTLSLFVMKLKTACVLVNLSTAVVFCLLLPFAVSRGVDGVLVVGLLSVGGVGVPLSLLYFYKSLKGFLVDEAALTSLDLN</sequence>
<gene>
    <name evidence="7" type="ORF">QEH52_11885</name>
</gene>
<evidence type="ECO:0000313" key="8">
    <source>
        <dbReference type="Proteomes" id="UP001225316"/>
    </source>
</evidence>
<feature type="transmembrane region" description="Helical" evidence="6">
    <location>
        <begin position="390"/>
        <end position="408"/>
    </location>
</feature>
<feature type="transmembrane region" description="Helical" evidence="6">
    <location>
        <begin position="171"/>
        <end position="190"/>
    </location>
</feature>
<feature type="transmembrane region" description="Helical" evidence="6">
    <location>
        <begin position="135"/>
        <end position="159"/>
    </location>
</feature>
<feature type="transmembrane region" description="Helical" evidence="6">
    <location>
        <begin position="91"/>
        <end position="115"/>
    </location>
</feature>
<dbReference type="PANTHER" id="PTHR30250">
    <property type="entry name" value="PST FAMILY PREDICTED COLANIC ACID TRANSPORTER"/>
    <property type="match status" value="1"/>
</dbReference>
<evidence type="ECO:0000256" key="3">
    <source>
        <dbReference type="ARBA" id="ARBA00022692"/>
    </source>
</evidence>
<feature type="transmembrane region" description="Helical" evidence="6">
    <location>
        <begin position="319"/>
        <end position="340"/>
    </location>
</feature>
<organism evidence="7 8">
    <name type="scientific">Thalassobacterium maritimum</name>
    <dbReference type="NCBI Taxonomy" id="3041265"/>
    <lineage>
        <taxon>Bacteria</taxon>
        <taxon>Pseudomonadati</taxon>
        <taxon>Verrucomicrobiota</taxon>
        <taxon>Opitutia</taxon>
        <taxon>Puniceicoccales</taxon>
        <taxon>Coraliomargaritaceae</taxon>
        <taxon>Thalassobacterium</taxon>
    </lineage>
</organism>
<comment type="caution">
    <text evidence="7">The sequence shown here is derived from an EMBL/GenBank/DDBJ whole genome shotgun (WGS) entry which is preliminary data.</text>
</comment>
<feature type="transmembrane region" description="Helical" evidence="6">
    <location>
        <begin position="196"/>
        <end position="220"/>
    </location>
</feature>
<keyword evidence="3 6" id="KW-0812">Transmembrane</keyword>
<reference evidence="7 8" key="1">
    <citation type="submission" date="2023-04" db="EMBL/GenBank/DDBJ databases">
        <title>A novel bacteria isolated from coastal sediment.</title>
        <authorList>
            <person name="Liu X.-J."/>
            <person name="Du Z.-J."/>
        </authorList>
    </citation>
    <scope>NUCLEOTIDE SEQUENCE [LARGE SCALE GENOMIC DNA]</scope>
    <source>
        <strain evidence="7 8">SDUM461003</strain>
    </source>
</reference>
<feature type="transmembrane region" description="Helical" evidence="6">
    <location>
        <begin position="51"/>
        <end position="79"/>
    </location>
</feature>
<dbReference type="RefSeq" id="WP_308950707.1">
    <property type="nucleotide sequence ID" value="NZ_JARXHW010000026.1"/>
</dbReference>
<keyword evidence="4 6" id="KW-1133">Transmembrane helix</keyword>
<feature type="transmembrane region" description="Helical" evidence="6">
    <location>
        <begin position="278"/>
        <end position="298"/>
    </location>
</feature>
<name>A0ABU1AVN6_9BACT</name>
<evidence type="ECO:0000256" key="4">
    <source>
        <dbReference type="ARBA" id="ARBA00022989"/>
    </source>
</evidence>
<dbReference type="InterPro" id="IPR050833">
    <property type="entry name" value="Poly_Biosynth_Transport"/>
</dbReference>
<evidence type="ECO:0000256" key="2">
    <source>
        <dbReference type="ARBA" id="ARBA00022475"/>
    </source>
</evidence>
<feature type="transmembrane region" description="Helical" evidence="6">
    <location>
        <begin position="240"/>
        <end position="258"/>
    </location>
</feature>
<keyword evidence="8" id="KW-1185">Reference proteome</keyword>
<evidence type="ECO:0000313" key="7">
    <source>
        <dbReference type="EMBL" id="MDQ8208213.1"/>
    </source>
</evidence>
<evidence type="ECO:0000256" key="1">
    <source>
        <dbReference type="ARBA" id="ARBA00004651"/>
    </source>
</evidence>
<dbReference type="Proteomes" id="UP001225316">
    <property type="component" value="Unassembled WGS sequence"/>
</dbReference>
<evidence type="ECO:0000256" key="6">
    <source>
        <dbReference type="SAM" id="Phobius"/>
    </source>
</evidence>
<dbReference type="PANTHER" id="PTHR30250:SF26">
    <property type="entry name" value="PSMA PROTEIN"/>
    <property type="match status" value="1"/>
</dbReference>
<evidence type="ECO:0000256" key="5">
    <source>
        <dbReference type="ARBA" id="ARBA00023136"/>
    </source>
</evidence>
<feature type="transmembrane region" description="Helical" evidence="6">
    <location>
        <begin position="21"/>
        <end position="39"/>
    </location>
</feature>
<accession>A0ABU1AVN6</accession>
<feature type="transmembrane region" description="Helical" evidence="6">
    <location>
        <begin position="414"/>
        <end position="436"/>
    </location>
</feature>
<dbReference type="EMBL" id="JARXHW010000026">
    <property type="protein sequence ID" value="MDQ8208213.1"/>
    <property type="molecule type" value="Genomic_DNA"/>
</dbReference>
<proteinExistence type="predicted"/>
<keyword evidence="5 6" id="KW-0472">Membrane</keyword>
<keyword evidence="2" id="KW-1003">Cell membrane</keyword>